<proteinExistence type="predicted"/>
<dbReference type="Proteomes" id="UP000321934">
    <property type="component" value="Chromosome"/>
</dbReference>
<dbReference type="OrthoDB" id="101972at2"/>
<dbReference type="Pfam" id="PF13454">
    <property type="entry name" value="NAD_binding_9"/>
    <property type="match status" value="1"/>
</dbReference>
<keyword evidence="3" id="KW-1185">Reference proteome</keyword>
<dbReference type="InterPro" id="IPR038732">
    <property type="entry name" value="HpyO/CreE_NAD-binding"/>
</dbReference>
<dbReference type="EMBL" id="CP029077">
    <property type="protein sequence ID" value="QED22973.1"/>
    <property type="molecule type" value="Genomic_DNA"/>
</dbReference>
<evidence type="ECO:0000259" key="1">
    <source>
        <dbReference type="Pfam" id="PF13454"/>
    </source>
</evidence>
<dbReference type="PANTHER" id="PTHR40254">
    <property type="entry name" value="BLR0577 PROTEIN"/>
    <property type="match status" value="1"/>
</dbReference>
<dbReference type="SUPFAM" id="SSF51971">
    <property type="entry name" value="Nucleotide-binding domain"/>
    <property type="match status" value="1"/>
</dbReference>
<dbReference type="InterPro" id="IPR052189">
    <property type="entry name" value="L-asp_N-monooxygenase_NS-form"/>
</dbReference>
<reference evidence="2 3" key="1">
    <citation type="journal article" date="2019" name="ISME J.">
        <title>Deianiraea, an extracellular bacterium associated with the ciliate Paramecium, suggests an alternative scenario for the evolution of Rickettsiales.</title>
        <authorList>
            <person name="Castelli M."/>
            <person name="Sabaneyeva E."/>
            <person name="Lanzoni O."/>
            <person name="Lebedeva N."/>
            <person name="Floriano A.M."/>
            <person name="Gaiarsa S."/>
            <person name="Benken K."/>
            <person name="Modeo L."/>
            <person name="Bandi C."/>
            <person name="Potekhin A."/>
            <person name="Sassera D."/>
            <person name="Petroni G."/>
        </authorList>
    </citation>
    <scope>NUCLEOTIDE SEQUENCE [LARGE SCALE GENOMIC DNA]</scope>
    <source>
        <strain evidence="2">CyL4-1</strain>
    </source>
</reference>
<dbReference type="PANTHER" id="PTHR40254:SF1">
    <property type="entry name" value="BLR0577 PROTEIN"/>
    <property type="match status" value="1"/>
</dbReference>
<name>A0A5B8XCD4_9RICK</name>
<feature type="domain" description="FAD-dependent urate hydroxylase HpyO/Asp monooxygenase CreE-like FAD/NAD(P)-binding" evidence="1">
    <location>
        <begin position="8"/>
        <end position="142"/>
    </location>
</feature>
<accession>A0A5B8XCD4</accession>
<evidence type="ECO:0000313" key="2">
    <source>
        <dbReference type="EMBL" id="QED22973.1"/>
    </source>
</evidence>
<dbReference type="RefSeq" id="WP_146820280.1">
    <property type="nucleotide sequence ID" value="NZ_CP029077.1"/>
</dbReference>
<sequence>MLKVKKIAIVGLGYSGALCFANIARKFQFTSNVQIDIFDKSYSMGRGLAYKKQDFTRLLNVPAFRMSAFPDNQYHFLNWLQNNGYSYEECDFVPRGIYGNYIESIVMESVKLCKIKNIGVHFIPCEVFDISKNDEKFTILGKKYDHVIYCPGNFAKKINGMISCFNEESIANIANDNVIIFGSGLSMIDTCITLANNPKVKKIFAISRHGRLPEIHKPQYFKTKIPPVITEKDVKNARLSKIMRKFRQKCQDLEDWRIGFDSIRPIMQDLWLSLNIKDRGRFFAKLYSIFSVYRHRMPNPQANIVNNLIKNGVLQIVKGDYREFINAEIPKINCLGLEMNVDKIDDKLLHNLVSKKIVKKSKTNIGIMQSEIDNFHIMSPLLIGEMGEIIAVPELRQMANEISDIIAASDSIDMNINKKAQ</sequence>
<protein>
    <submittedName>
        <fullName evidence="2">NAD(P)/FAD-binding protein</fullName>
    </submittedName>
</protein>
<organism evidence="2 3">
    <name type="scientific">Candidatus Deianiraea vastatrix</name>
    <dbReference type="NCBI Taxonomy" id="2163644"/>
    <lineage>
        <taxon>Bacteria</taxon>
        <taxon>Pseudomonadati</taxon>
        <taxon>Pseudomonadota</taxon>
        <taxon>Alphaproteobacteria</taxon>
        <taxon>Rickettsiales</taxon>
        <taxon>Candidatus Deianiraeaceae</taxon>
        <taxon>Candidatus Deianiraea</taxon>
    </lineage>
</organism>
<evidence type="ECO:0000313" key="3">
    <source>
        <dbReference type="Proteomes" id="UP000321934"/>
    </source>
</evidence>
<dbReference type="AlphaFoldDB" id="A0A5B8XCD4"/>
<gene>
    <name evidence="2" type="ORF">Deia_00164</name>
</gene>